<comment type="caution">
    <text evidence="1">The sequence shown here is derived from an EMBL/GenBank/DDBJ whole genome shotgun (WGS) entry which is preliminary data.</text>
</comment>
<name>X1CG49_9ZZZZ</name>
<dbReference type="EMBL" id="BART01037402">
    <property type="protein sequence ID" value="GAH07281.1"/>
    <property type="molecule type" value="Genomic_DNA"/>
</dbReference>
<organism evidence="1">
    <name type="scientific">marine sediment metagenome</name>
    <dbReference type="NCBI Taxonomy" id="412755"/>
    <lineage>
        <taxon>unclassified sequences</taxon>
        <taxon>metagenomes</taxon>
        <taxon>ecological metagenomes</taxon>
    </lineage>
</organism>
<proteinExistence type="predicted"/>
<feature type="non-terminal residue" evidence="1">
    <location>
        <position position="1"/>
    </location>
</feature>
<protein>
    <submittedName>
        <fullName evidence="1">Uncharacterized protein</fullName>
    </submittedName>
</protein>
<sequence>GAVTGDGYDIEATRFENSLIVDPDNAATGTITILYRILNEQVL</sequence>
<accession>X1CG49</accession>
<evidence type="ECO:0000313" key="1">
    <source>
        <dbReference type="EMBL" id="GAH07281.1"/>
    </source>
</evidence>
<gene>
    <name evidence="1" type="ORF">S01H4_62597</name>
</gene>
<dbReference type="AlphaFoldDB" id="X1CG49"/>
<reference evidence="1" key="1">
    <citation type="journal article" date="2014" name="Front. Microbiol.">
        <title>High frequency of phylogenetically diverse reductive dehalogenase-homologous genes in deep subseafloor sedimentary metagenomes.</title>
        <authorList>
            <person name="Kawai M."/>
            <person name="Futagami T."/>
            <person name="Toyoda A."/>
            <person name="Takaki Y."/>
            <person name="Nishi S."/>
            <person name="Hori S."/>
            <person name="Arai W."/>
            <person name="Tsubouchi T."/>
            <person name="Morono Y."/>
            <person name="Uchiyama I."/>
            <person name="Ito T."/>
            <person name="Fujiyama A."/>
            <person name="Inagaki F."/>
            <person name="Takami H."/>
        </authorList>
    </citation>
    <scope>NUCLEOTIDE SEQUENCE</scope>
    <source>
        <strain evidence="1">Expedition CK06-06</strain>
    </source>
</reference>